<keyword evidence="7 9" id="KW-0378">Hydrolase</keyword>
<proteinExistence type="inferred from homology"/>
<dbReference type="PANTHER" id="PTHR11207:SF0">
    <property type="entry name" value="RIBONUCLEASE 3"/>
    <property type="match status" value="1"/>
</dbReference>
<evidence type="ECO:0000256" key="6">
    <source>
        <dbReference type="ARBA" id="ARBA00022759"/>
    </source>
</evidence>
<accession>E0TBD7</accession>
<feature type="domain" description="DRBM" evidence="10">
    <location>
        <begin position="164"/>
        <end position="228"/>
    </location>
</feature>
<evidence type="ECO:0000256" key="8">
    <source>
        <dbReference type="ARBA" id="ARBA00022884"/>
    </source>
</evidence>
<organism evidence="12 13">
    <name type="scientific">Parvularcula bermudensis (strain ATCC BAA-594 / HTCC2503 / KCTC 12087)</name>
    <dbReference type="NCBI Taxonomy" id="314260"/>
    <lineage>
        <taxon>Bacteria</taxon>
        <taxon>Pseudomonadati</taxon>
        <taxon>Pseudomonadota</taxon>
        <taxon>Alphaproteobacteria</taxon>
        <taxon>Parvularculales</taxon>
        <taxon>Parvularculaceae</taxon>
        <taxon>Parvularcula</taxon>
    </lineage>
</organism>
<reference evidence="12 13" key="2">
    <citation type="journal article" date="2011" name="J. Bacteriol.">
        <title>Complete genome sequence of strain HTCC2503T of Parvularcula bermudensis, the type species of the order "Parvularculales" in the class Alphaproteobacteria.</title>
        <authorList>
            <person name="Oh H.M."/>
            <person name="Kang I."/>
            <person name="Vergin K.L."/>
            <person name="Kang D."/>
            <person name="Rhee K.H."/>
            <person name="Giovannoni S.J."/>
            <person name="Cho J.C."/>
        </authorList>
    </citation>
    <scope>NUCLEOTIDE SEQUENCE [LARGE SCALE GENOMIC DNA]</scope>
    <source>
        <strain evidence="13">ATCC BAA-594 / HTCC2503 / KCTC 12087</strain>
    </source>
</reference>
<dbReference type="CDD" id="cd10845">
    <property type="entry name" value="DSRM_RNAse_III_family"/>
    <property type="match status" value="1"/>
</dbReference>
<dbReference type="PROSITE" id="PS00517">
    <property type="entry name" value="RNASE_3_1"/>
    <property type="match status" value="1"/>
</dbReference>
<comment type="similarity">
    <text evidence="2">Belongs to the ribonuclease III family.</text>
</comment>
<dbReference type="PROSITE" id="PS50142">
    <property type="entry name" value="RNASE_3_2"/>
    <property type="match status" value="1"/>
</dbReference>
<comment type="subunit">
    <text evidence="9">Homodimer.</text>
</comment>
<feature type="binding site" evidence="9">
    <location>
        <position position="125"/>
    </location>
    <ligand>
        <name>Mg(2+)</name>
        <dbReference type="ChEBI" id="CHEBI:18420"/>
    </ligand>
</feature>
<keyword evidence="9" id="KW-0963">Cytoplasm</keyword>
<dbReference type="GO" id="GO:0005737">
    <property type="term" value="C:cytoplasm"/>
    <property type="evidence" value="ECO:0007669"/>
    <property type="project" value="UniProtKB-SubCell"/>
</dbReference>
<sequence>MSTDTLRLAHPDAAAAVEAAVGHRFDDRSLLARALTHASVSQDGLKDLERLEFLGDRVLGLLAADLLWRRFPDMAEGELAPRLNALVRRETCADAARHWKLGEAVRMSAGEERTGGRNKDAILGDACESLLGAIYIDGGLGAAKTAFETYWTPRVEELIDDHADAKTALQEWAQEKGLGTPSYRDIDRDGPDHAPIFTVAVVVQGLESAEARGPNKRSAQMQAARSILVREGVWPSHD</sequence>
<dbReference type="InterPro" id="IPR011907">
    <property type="entry name" value="RNase_III"/>
</dbReference>
<protein>
    <recommendedName>
        <fullName evidence="9">Ribonuclease 3</fullName>
        <ecNumber evidence="9">3.1.26.3</ecNumber>
    </recommendedName>
    <alternativeName>
        <fullName evidence="9">Ribonuclease III</fullName>
        <shortName evidence="9">RNase III</shortName>
    </alternativeName>
</protein>
<comment type="subcellular location">
    <subcellularLocation>
        <location evidence="9">Cytoplasm</location>
    </subcellularLocation>
</comment>
<dbReference type="GO" id="GO:0046872">
    <property type="term" value="F:metal ion binding"/>
    <property type="evidence" value="ECO:0007669"/>
    <property type="project" value="UniProtKB-KW"/>
</dbReference>
<dbReference type="Gene3D" id="3.30.160.20">
    <property type="match status" value="1"/>
</dbReference>
<evidence type="ECO:0000259" key="10">
    <source>
        <dbReference type="PROSITE" id="PS50137"/>
    </source>
</evidence>
<keyword evidence="9" id="KW-0699">rRNA-binding</keyword>
<dbReference type="SUPFAM" id="SSF69065">
    <property type="entry name" value="RNase III domain-like"/>
    <property type="match status" value="1"/>
</dbReference>
<dbReference type="GO" id="GO:0004525">
    <property type="term" value="F:ribonuclease III activity"/>
    <property type="evidence" value="ECO:0007669"/>
    <property type="project" value="UniProtKB-UniRule"/>
</dbReference>
<evidence type="ECO:0000256" key="2">
    <source>
        <dbReference type="ARBA" id="ARBA00010183"/>
    </source>
</evidence>
<name>E0TBD7_PARBH</name>
<dbReference type="EMBL" id="CP002156">
    <property type="protein sequence ID" value="ADM09734.1"/>
    <property type="molecule type" value="Genomic_DNA"/>
</dbReference>
<dbReference type="AlphaFoldDB" id="E0TBD7"/>
<comment type="cofactor">
    <cofactor evidence="9">
        <name>Mg(2+)</name>
        <dbReference type="ChEBI" id="CHEBI:18420"/>
    </cofactor>
</comment>
<dbReference type="HAMAP" id="MF_00104">
    <property type="entry name" value="RNase_III"/>
    <property type="match status" value="1"/>
</dbReference>
<keyword evidence="4 9" id="KW-0507">mRNA processing</keyword>
<dbReference type="Proteomes" id="UP000001302">
    <property type="component" value="Chromosome"/>
</dbReference>
<dbReference type="PROSITE" id="PS50137">
    <property type="entry name" value="DS_RBD"/>
    <property type="match status" value="1"/>
</dbReference>
<evidence type="ECO:0000256" key="7">
    <source>
        <dbReference type="ARBA" id="ARBA00022801"/>
    </source>
</evidence>
<evidence type="ECO:0000256" key="9">
    <source>
        <dbReference type="HAMAP-Rule" id="MF_00104"/>
    </source>
</evidence>
<feature type="active site" evidence="9">
    <location>
        <position position="56"/>
    </location>
</feature>
<evidence type="ECO:0000256" key="5">
    <source>
        <dbReference type="ARBA" id="ARBA00022722"/>
    </source>
</evidence>
<keyword evidence="5 9" id="KW-0540">Nuclease</keyword>
<feature type="binding site" evidence="9">
    <location>
        <position position="52"/>
    </location>
    <ligand>
        <name>Mg(2+)</name>
        <dbReference type="ChEBI" id="CHEBI:18420"/>
    </ligand>
</feature>
<dbReference type="GO" id="GO:0019843">
    <property type="term" value="F:rRNA binding"/>
    <property type="evidence" value="ECO:0007669"/>
    <property type="project" value="UniProtKB-KW"/>
</dbReference>
<dbReference type="KEGG" id="pbr:PB2503_08394"/>
<dbReference type="EC" id="3.1.26.3" evidence="9"/>
<dbReference type="GO" id="GO:0010468">
    <property type="term" value="P:regulation of gene expression"/>
    <property type="evidence" value="ECO:0007669"/>
    <property type="project" value="TreeGrafter"/>
</dbReference>
<dbReference type="GO" id="GO:0008033">
    <property type="term" value="P:tRNA processing"/>
    <property type="evidence" value="ECO:0007669"/>
    <property type="project" value="UniProtKB-KW"/>
</dbReference>
<feature type="active site" evidence="9">
    <location>
        <position position="128"/>
    </location>
</feature>
<dbReference type="GO" id="GO:0006364">
    <property type="term" value="P:rRNA processing"/>
    <property type="evidence" value="ECO:0007669"/>
    <property type="project" value="UniProtKB-UniRule"/>
</dbReference>
<dbReference type="SMART" id="SM00535">
    <property type="entry name" value="RIBOc"/>
    <property type="match status" value="1"/>
</dbReference>
<feature type="domain" description="RNase III" evidence="11">
    <location>
        <begin position="14"/>
        <end position="139"/>
    </location>
</feature>
<dbReference type="RefSeq" id="WP_013300708.1">
    <property type="nucleotide sequence ID" value="NC_014414.1"/>
</dbReference>
<reference evidence="13" key="1">
    <citation type="submission" date="2010-08" db="EMBL/GenBank/DDBJ databases">
        <title>Genome sequence of Parvularcula bermudensis HTCC2503.</title>
        <authorList>
            <person name="Kang D.-M."/>
            <person name="Oh H.-M."/>
            <person name="Cho J.-C."/>
        </authorList>
    </citation>
    <scope>NUCLEOTIDE SEQUENCE [LARGE SCALE GENOMIC DNA]</scope>
    <source>
        <strain evidence="13">ATCC BAA-594 / HTCC2503 / KCTC 12087</strain>
    </source>
</reference>
<dbReference type="CDD" id="cd00593">
    <property type="entry name" value="RIBOc"/>
    <property type="match status" value="1"/>
</dbReference>
<dbReference type="GO" id="GO:0006397">
    <property type="term" value="P:mRNA processing"/>
    <property type="evidence" value="ECO:0007669"/>
    <property type="project" value="UniProtKB-UniRule"/>
</dbReference>
<gene>
    <name evidence="9" type="primary">rnc</name>
    <name evidence="12" type="ordered locus">PB2503_08394</name>
</gene>
<evidence type="ECO:0000313" key="13">
    <source>
        <dbReference type="Proteomes" id="UP000001302"/>
    </source>
</evidence>
<keyword evidence="9" id="KW-0460">Magnesium</keyword>
<comment type="function">
    <text evidence="9">Digests double-stranded RNA. Involved in the processing of primary rRNA transcript to yield the immediate precursors to the large and small rRNAs (23S and 16S). Processes some mRNAs, and tRNAs when they are encoded in the rRNA operon. Processes pre-crRNA and tracrRNA of type II CRISPR loci if present in the organism.</text>
</comment>
<dbReference type="HOGENOM" id="CLU_000907_1_1_5"/>
<dbReference type="SUPFAM" id="SSF54768">
    <property type="entry name" value="dsRNA-binding domain-like"/>
    <property type="match status" value="1"/>
</dbReference>
<evidence type="ECO:0000259" key="11">
    <source>
        <dbReference type="PROSITE" id="PS50142"/>
    </source>
</evidence>
<feature type="binding site" evidence="9">
    <location>
        <position position="128"/>
    </location>
    <ligand>
        <name>Mg(2+)</name>
        <dbReference type="ChEBI" id="CHEBI:18420"/>
    </ligand>
</feature>
<dbReference type="SMART" id="SM00358">
    <property type="entry name" value="DSRM"/>
    <property type="match status" value="1"/>
</dbReference>
<dbReference type="Pfam" id="PF00035">
    <property type="entry name" value="dsrm"/>
    <property type="match status" value="1"/>
</dbReference>
<keyword evidence="6 9" id="KW-0255">Endonuclease</keyword>
<dbReference type="eggNOG" id="COG0571">
    <property type="taxonomic scope" value="Bacteria"/>
</dbReference>
<keyword evidence="9" id="KW-0819">tRNA processing</keyword>
<dbReference type="Pfam" id="PF14622">
    <property type="entry name" value="Ribonucleas_3_3"/>
    <property type="match status" value="1"/>
</dbReference>
<dbReference type="FunFam" id="1.10.1520.10:FF:000001">
    <property type="entry name" value="Ribonuclease 3"/>
    <property type="match status" value="1"/>
</dbReference>
<evidence type="ECO:0000313" key="12">
    <source>
        <dbReference type="EMBL" id="ADM09734.1"/>
    </source>
</evidence>
<dbReference type="InterPro" id="IPR014720">
    <property type="entry name" value="dsRBD_dom"/>
</dbReference>
<evidence type="ECO:0000256" key="3">
    <source>
        <dbReference type="ARBA" id="ARBA00022552"/>
    </source>
</evidence>
<evidence type="ECO:0000256" key="4">
    <source>
        <dbReference type="ARBA" id="ARBA00022664"/>
    </source>
</evidence>
<dbReference type="Gene3D" id="1.10.1520.10">
    <property type="entry name" value="Ribonuclease III domain"/>
    <property type="match status" value="1"/>
</dbReference>
<comment type="catalytic activity">
    <reaction evidence="1 9">
        <text>Endonucleolytic cleavage to 5'-phosphomonoester.</text>
        <dbReference type="EC" id="3.1.26.3"/>
    </reaction>
</comment>
<dbReference type="STRING" id="314260.PB2503_08394"/>
<keyword evidence="3 9" id="KW-0698">rRNA processing</keyword>
<dbReference type="InterPro" id="IPR000999">
    <property type="entry name" value="RNase_III_dom"/>
</dbReference>
<dbReference type="NCBIfam" id="TIGR02191">
    <property type="entry name" value="RNaseIII"/>
    <property type="match status" value="1"/>
</dbReference>
<keyword evidence="9" id="KW-0479">Metal-binding</keyword>
<keyword evidence="8 9" id="KW-0694">RNA-binding</keyword>
<dbReference type="InterPro" id="IPR036389">
    <property type="entry name" value="RNase_III_sf"/>
</dbReference>
<dbReference type="PANTHER" id="PTHR11207">
    <property type="entry name" value="RIBONUCLEASE III"/>
    <property type="match status" value="1"/>
</dbReference>
<dbReference type="GO" id="GO:0003725">
    <property type="term" value="F:double-stranded RNA binding"/>
    <property type="evidence" value="ECO:0007669"/>
    <property type="project" value="TreeGrafter"/>
</dbReference>
<evidence type="ECO:0000256" key="1">
    <source>
        <dbReference type="ARBA" id="ARBA00000109"/>
    </source>
</evidence>
<keyword evidence="13" id="KW-1185">Reference proteome</keyword>